<sequence length="157" mass="17047">MSALMIFDRVPVGSTICWTDGKPRPPENHIRALAGWKRDNAEGRLVRKRSHSVMGQSLVPASFKVATDGIDDLGAVIGPDFRTFPVDSTFHFMIVDRPAVGSFRIFDGAGADAELLHLASSREHADVWVKNCGFAVTTIVEVTADEIAADRIEGRAA</sequence>
<organism evidence="1 2">
    <name type="scientific">Rhizobium subbaraonis</name>
    <dbReference type="NCBI Taxonomy" id="908946"/>
    <lineage>
        <taxon>Bacteria</taxon>
        <taxon>Pseudomonadati</taxon>
        <taxon>Pseudomonadota</taxon>
        <taxon>Alphaproteobacteria</taxon>
        <taxon>Hyphomicrobiales</taxon>
        <taxon>Rhizobiaceae</taxon>
        <taxon>Rhizobium/Agrobacterium group</taxon>
        <taxon>Rhizobium</taxon>
    </lineage>
</organism>
<dbReference type="PIRSF" id="PIRSF036055">
    <property type="entry name" value="UCP036055"/>
    <property type="match status" value="1"/>
</dbReference>
<reference evidence="1 2" key="1">
    <citation type="submission" date="2017-08" db="EMBL/GenBank/DDBJ databases">
        <authorList>
            <person name="de Groot N.N."/>
        </authorList>
    </citation>
    <scope>NUCLEOTIDE SEQUENCE [LARGE SCALE GENOMIC DNA]</scope>
    <source>
        <strain evidence="1 2">JC85</strain>
    </source>
</reference>
<accession>A0A285UUN9</accession>
<dbReference type="EMBL" id="OBQD01000016">
    <property type="protein sequence ID" value="SOC45604.1"/>
    <property type="molecule type" value="Genomic_DNA"/>
</dbReference>
<name>A0A285UUN9_9HYPH</name>
<evidence type="ECO:0000313" key="2">
    <source>
        <dbReference type="Proteomes" id="UP000219167"/>
    </source>
</evidence>
<keyword evidence="2" id="KW-1185">Reference proteome</keyword>
<evidence type="ECO:0000313" key="1">
    <source>
        <dbReference type="EMBL" id="SOC45604.1"/>
    </source>
</evidence>
<protein>
    <submittedName>
        <fullName evidence="1">Uncharacterized protein</fullName>
    </submittedName>
</protein>
<dbReference type="RefSeq" id="WP_046802243.1">
    <property type="nucleotide sequence ID" value="NZ_OBQD01000016.1"/>
</dbReference>
<proteinExistence type="predicted"/>
<dbReference type="OrthoDB" id="8304384at2"/>
<gene>
    <name evidence="1" type="ORF">SAMN05892877_116131</name>
</gene>
<dbReference type="AlphaFoldDB" id="A0A285UUN9"/>
<dbReference type="InterPro" id="IPR017042">
    <property type="entry name" value="UCP036055"/>
</dbReference>
<dbReference type="Proteomes" id="UP000219167">
    <property type="component" value="Unassembled WGS sequence"/>
</dbReference>